<gene>
    <name evidence="3" type="ORF">GCM10022410_13960</name>
</gene>
<proteinExistence type="predicted"/>
<dbReference type="PANTHER" id="PTHR12526">
    <property type="entry name" value="GLYCOSYLTRANSFERASE"/>
    <property type="match status" value="1"/>
</dbReference>
<dbReference type="Pfam" id="PF00534">
    <property type="entry name" value="Glycos_transf_1"/>
    <property type="match status" value="1"/>
</dbReference>
<dbReference type="Pfam" id="PF13439">
    <property type="entry name" value="Glyco_transf_4"/>
    <property type="match status" value="1"/>
</dbReference>
<dbReference type="SUPFAM" id="SSF53756">
    <property type="entry name" value="UDP-Glycosyltransferase/glycogen phosphorylase"/>
    <property type="match status" value="1"/>
</dbReference>
<evidence type="ECO:0000259" key="1">
    <source>
        <dbReference type="Pfam" id="PF00534"/>
    </source>
</evidence>
<organism evidence="3 4">
    <name type="scientific">Amphibacillus indicireducens</name>
    <dbReference type="NCBI Taxonomy" id="1076330"/>
    <lineage>
        <taxon>Bacteria</taxon>
        <taxon>Bacillati</taxon>
        <taxon>Bacillota</taxon>
        <taxon>Bacilli</taxon>
        <taxon>Bacillales</taxon>
        <taxon>Bacillaceae</taxon>
        <taxon>Amphibacillus</taxon>
    </lineage>
</organism>
<dbReference type="CDD" id="cd03811">
    <property type="entry name" value="GT4_GT28_WabH-like"/>
    <property type="match status" value="1"/>
</dbReference>
<dbReference type="Gene3D" id="3.40.50.2000">
    <property type="entry name" value="Glycogen Phosphorylase B"/>
    <property type="match status" value="2"/>
</dbReference>
<dbReference type="EMBL" id="BAABDL010000073">
    <property type="protein sequence ID" value="GAA4069284.1"/>
    <property type="molecule type" value="Genomic_DNA"/>
</dbReference>
<evidence type="ECO:0000259" key="2">
    <source>
        <dbReference type="Pfam" id="PF13439"/>
    </source>
</evidence>
<name>A0ABP7VMT1_9BACI</name>
<evidence type="ECO:0000313" key="4">
    <source>
        <dbReference type="Proteomes" id="UP001501734"/>
    </source>
</evidence>
<reference evidence="4" key="1">
    <citation type="journal article" date="2019" name="Int. J. Syst. Evol. Microbiol.">
        <title>The Global Catalogue of Microorganisms (GCM) 10K type strain sequencing project: providing services to taxonomists for standard genome sequencing and annotation.</title>
        <authorList>
            <consortium name="The Broad Institute Genomics Platform"/>
            <consortium name="The Broad Institute Genome Sequencing Center for Infectious Disease"/>
            <person name="Wu L."/>
            <person name="Ma J."/>
        </authorList>
    </citation>
    <scope>NUCLEOTIDE SEQUENCE [LARGE SCALE GENOMIC DNA]</scope>
    <source>
        <strain evidence="4">JCM 17250</strain>
    </source>
</reference>
<dbReference type="PANTHER" id="PTHR12526:SF630">
    <property type="entry name" value="GLYCOSYLTRANSFERASE"/>
    <property type="match status" value="1"/>
</dbReference>
<dbReference type="InterPro" id="IPR001296">
    <property type="entry name" value="Glyco_trans_1"/>
</dbReference>
<dbReference type="InterPro" id="IPR028098">
    <property type="entry name" value="Glyco_trans_4-like_N"/>
</dbReference>
<dbReference type="RefSeq" id="WP_344911660.1">
    <property type="nucleotide sequence ID" value="NZ_BAABDL010000073.1"/>
</dbReference>
<dbReference type="Proteomes" id="UP001501734">
    <property type="component" value="Unassembled WGS sequence"/>
</dbReference>
<feature type="domain" description="Glycosyltransferase subfamily 4-like N-terminal" evidence="2">
    <location>
        <begin position="16"/>
        <end position="171"/>
    </location>
</feature>
<evidence type="ECO:0000313" key="3">
    <source>
        <dbReference type="EMBL" id="GAA4069284.1"/>
    </source>
</evidence>
<protein>
    <submittedName>
        <fullName evidence="3">Glycosyltransferase</fullName>
    </submittedName>
</protein>
<accession>A0ABP7VMT1</accession>
<feature type="domain" description="Glycosyl transferase family 1" evidence="1">
    <location>
        <begin position="189"/>
        <end position="348"/>
    </location>
</feature>
<keyword evidence="4" id="KW-1185">Reference proteome</keyword>
<comment type="caution">
    <text evidence="3">The sequence shown here is derived from an EMBL/GenBank/DDBJ whole genome shotgun (WGS) entry which is preliminary data.</text>
</comment>
<sequence>MKKIKILFFIYQMGAGGAARTLLNIINNLDRKKYQPVLVTLDYNGSYESEIKDDVIFKKVNTQRLSRSIFKLAKIIRTEKIDIVFSTIPRVNTIAILATRLSFTKAKSVVREASNLDGDFIERLKLRAFGRIYKLSDQVISLSEGVKVNLIERYKLNPKDIKVIYNPIDINEIQKRITTEQLKSEYQALFESNRKTIINVGRLVPQKDQTTLIKAFAKINEQIKSRLIILGEGPLLEDLTTLTQDLNVSEHVHFVGFQHNPYLFFEAADLFVLTSTFEGFGHVLAEALATGTPVVSTNCRSGPAEILENGKYGRLVEVGNVDEIAENILAILNLANQPLNDIIDKGYQRVQFFNADRIVKQYQSTFENLLQ</sequence>